<dbReference type="Gene3D" id="1.20.120.1490">
    <property type="match status" value="1"/>
</dbReference>
<dbReference type="RefSeq" id="WP_029096352.1">
    <property type="nucleotide sequence ID" value="NZ_CAADJA010000002.1"/>
</dbReference>
<keyword evidence="6" id="KW-1185">Reference proteome</keyword>
<dbReference type="Proteomes" id="UP000373449">
    <property type="component" value="Unassembled WGS sequence"/>
</dbReference>
<dbReference type="STRING" id="1111728.GCA_000427805_01379"/>
<comment type="similarity">
    <text evidence="1 2">Belongs to the ZraP family.</text>
</comment>
<comment type="subcellular location">
    <subcellularLocation>
        <location evidence="2">Periplasm</location>
    </subcellularLocation>
</comment>
<keyword evidence="2" id="KW-0574">Periplasm</keyword>
<feature type="chain" id="PRO_5034084978" description="Zinc resistance-associated protein" evidence="2">
    <location>
        <begin position="27"/>
        <end position="179"/>
    </location>
</feature>
<proteinExistence type="inferred from homology"/>
<feature type="compositionally biased region" description="Polar residues" evidence="3">
    <location>
        <begin position="28"/>
        <end position="43"/>
    </location>
</feature>
<dbReference type="EMBL" id="PDDX01000001">
    <property type="protein sequence ID" value="PHI32300.1"/>
    <property type="molecule type" value="Genomic_DNA"/>
</dbReference>
<keyword evidence="2" id="KW-0862">Zinc</keyword>
<evidence type="ECO:0000256" key="1">
    <source>
        <dbReference type="ARBA" id="ARBA00044945"/>
    </source>
</evidence>
<reference evidence="4" key="1">
    <citation type="submission" date="2017-09" db="EMBL/GenBank/DDBJ databases">
        <title>FDA dAtabase for Regulatory Grade micrObial Sequences (FDA-ARGOS): Supporting development and validation of Infectious Disease Dx tests.</title>
        <authorList>
            <person name="Minogue T."/>
            <person name="Wolcott M."/>
            <person name="Wasieloski L."/>
            <person name="Aguilar W."/>
            <person name="Moore D."/>
            <person name="Tallon L.J."/>
            <person name="Sadzewicz L."/>
            <person name="Ott S."/>
            <person name="Zhao X."/>
            <person name="Nagaraj S."/>
            <person name="Vavikolanu K."/>
            <person name="Aluvathingal J."/>
            <person name="Nadendla S."/>
            <person name="Sichtig H."/>
        </authorList>
    </citation>
    <scope>NUCLEOTIDE SEQUENCE</scope>
    <source>
        <strain evidence="4">FDAARGOS_387</strain>
    </source>
</reference>
<dbReference type="EMBL" id="CAADJA010000002">
    <property type="protein sequence ID" value="VFS45247.1"/>
    <property type="molecule type" value="Genomic_DNA"/>
</dbReference>
<sequence length="179" mass="19384">MTLNKTAIAAIISLAALTGFSGVASAQNTMPAGQQTQSTNQGMDNGYHMNNARHQGMDNGYHKNMSRHQGGRMANLTPEQQATSQKAFDEFEAKTADLRKQMVSKNYEYKALLTAGTVDDKKVEAVSKEITALRDQIAEQRVQLDIQLAKAGIPMMGHRGMGNHMGMNGHGMSGGRGCR</sequence>
<name>A0A2C6C7J2_9GAMM</name>
<dbReference type="Pfam" id="PF13801">
    <property type="entry name" value="Metal_resist"/>
    <property type="match status" value="1"/>
</dbReference>
<keyword evidence="2" id="KW-0732">Signal</keyword>
<evidence type="ECO:0000313" key="5">
    <source>
        <dbReference type="EMBL" id="VFS45247.1"/>
    </source>
</evidence>
<evidence type="ECO:0000256" key="2">
    <source>
        <dbReference type="RuleBase" id="RU366051"/>
    </source>
</evidence>
<dbReference type="OrthoDB" id="6572911at2"/>
<dbReference type="Proteomes" id="UP000224974">
    <property type="component" value="Unassembled WGS sequence"/>
</dbReference>
<organism evidence="4 6">
    <name type="scientific">Budvicia aquatica</name>
    <dbReference type="NCBI Taxonomy" id="82979"/>
    <lineage>
        <taxon>Bacteria</taxon>
        <taxon>Pseudomonadati</taxon>
        <taxon>Pseudomonadota</taxon>
        <taxon>Gammaproteobacteria</taxon>
        <taxon>Enterobacterales</taxon>
        <taxon>Budviciaceae</taxon>
        <taxon>Budvicia</taxon>
    </lineage>
</organism>
<comment type="function">
    <text evidence="2">Part of the Zra signaling pathway, an envelope stress response (ESR) system composed of the periplasmic accessory protein ZraP, the histidine kinase ZraS and the transcriptional regulator ZraR. The ZraPSR system contributes to antibiotic resistance and is important for membrane integrity in the presence of membrane-targeting biocides. ZraP acts as a modulator which has both a regulatory and a chaperone function. The zinc-bound form of ZraP modulates the response of the ZraPSR system by inhibiting the expression of the zra genes, probably by interacting with ZraS.</text>
</comment>
<reference evidence="5 7" key="3">
    <citation type="submission" date="2019-03" db="EMBL/GenBank/DDBJ databases">
        <authorList>
            <consortium name="Pathogen Informatics"/>
        </authorList>
    </citation>
    <scope>NUCLEOTIDE SEQUENCE [LARGE SCALE GENOMIC DNA]</scope>
    <source>
        <strain evidence="5 7">NCTC12282</strain>
    </source>
</reference>
<feature type="region of interest" description="Disordered" evidence="3">
    <location>
        <begin position="28"/>
        <end position="71"/>
    </location>
</feature>
<feature type="signal peptide" evidence="2">
    <location>
        <begin position="1"/>
        <end position="26"/>
    </location>
</feature>
<evidence type="ECO:0000313" key="6">
    <source>
        <dbReference type="Proteomes" id="UP000224974"/>
    </source>
</evidence>
<evidence type="ECO:0000313" key="4">
    <source>
        <dbReference type="EMBL" id="PHI32300.1"/>
    </source>
</evidence>
<dbReference type="AlphaFoldDB" id="A0A2C6C7J2"/>
<evidence type="ECO:0000256" key="3">
    <source>
        <dbReference type="SAM" id="MobiDB-lite"/>
    </source>
</evidence>
<protein>
    <recommendedName>
        <fullName evidence="2">Zinc resistance-associated protein</fullName>
    </recommendedName>
</protein>
<accession>A0A2C6C7J2</accession>
<dbReference type="GO" id="GO:0042597">
    <property type="term" value="C:periplasmic space"/>
    <property type="evidence" value="ECO:0007669"/>
    <property type="project" value="UniProtKB-SubCell"/>
</dbReference>
<gene>
    <name evidence="5" type="primary">zraP</name>
    <name evidence="4" type="ORF">CRN84_24770</name>
    <name evidence="5" type="ORF">NCTC12282_00119</name>
</gene>
<dbReference type="InterPro" id="IPR025961">
    <property type="entry name" value="Metal_resist"/>
</dbReference>
<reference evidence="6" key="2">
    <citation type="submission" date="2017-09" db="EMBL/GenBank/DDBJ databases">
        <title>FDA dAtabase for Regulatory Grade micrObial Sequences (FDA-ARGOS): Supporting development and validation of Infectious Disease Dx tests.</title>
        <authorList>
            <person name="Minogue T."/>
            <person name="Wolcott M."/>
            <person name="Wasieloski L."/>
            <person name="Aguilar W."/>
            <person name="Moore D."/>
            <person name="Tallon L."/>
            <person name="Sadzewicz L."/>
            <person name="Ott S."/>
            <person name="Zhao X."/>
            <person name="Nagaraj S."/>
            <person name="Vavikolanu K."/>
            <person name="Aluvathingal J."/>
            <person name="Nadendla S."/>
            <person name="Sichtig H."/>
        </authorList>
    </citation>
    <scope>NUCLEOTIDE SEQUENCE [LARGE SCALE GENOMIC DNA]</scope>
    <source>
        <strain evidence="6">FDAARGOS_387</strain>
    </source>
</reference>
<evidence type="ECO:0000313" key="7">
    <source>
        <dbReference type="Proteomes" id="UP000373449"/>
    </source>
</evidence>